<dbReference type="EMBL" id="QBKT01000008">
    <property type="protein sequence ID" value="PTX59693.1"/>
    <property type="molecule type" value="Genomic_DNA"/>
</dbReference>
<dbReference type="InterPro" id="IPR000917">
    <property type="entry name" value="Sulfatase_N"/>
</dbReference>
<protein>
    <submittedName>
        <fullName evidence="9">Arylsulfatase A-like enzyme</fullName>
    </submittedName>
</protein>
<name>A0A2T6BUF5_9FLAO</name>
<feature type="signal peptide" evidence="7">
    <location>
        <begin position="1"/>
        <end position="28"/>
    </location>
</feature>
<dbReference type="Proteomes" id="UP000244090">
    <property type="component" value="Unassembled WGS sequence"/>
</dbReference>
<dbReference type="PANTHER" id="PTHR42693">
    <property type="entry name" value="ARYLSULFATASE FAMILY MEMBER"/>
    <property type="match status" value="1"/>
</dbReference>
<gene>
    <name evidence="9" type="ORF">C8N46_1083</name>
</gene>
<evidence type="ECO:0000259" key="8">
    <source>
        <dbReference type="Pfam" id="PF00884"/>
    </source>
</evidence>
<keyword evidence="10" id="KW-1185">Reference proteome</keyword>
<dbReference type="Gene3D" id="3.40.720.10">
    <property type="entry name" value="Alkaline Phosphatase, subunit A"/>
    <property type="match status" value="1"/>
</dbReference>
<dbReference type="PANTHER" id="PTHR42693:SF42">
    <property type="entry name" value="ARYLSULFATASE G"/>
    <property type="match status" value="1"/>
</dbReference>
<dbReference type="GO" id="GO:0004065">
    <property type="term" value="F:arylsulfatase activity"/>
    <property type="evidence" value="ECO:0007669"/>
    <property type="project" value="TreeGrafter"/>
</dbReference>
<keyword evidence="6" id="KW-0106">Calcium</keyword>
<proteinExistence type="inferred from homology"/>
<dbReference type="OrthoDB" id="975025at2"/>
<keyword evidence="5" id="KW-0378">Hydrolase</keyword>
<evidence type="ECO:0000313" key="9">
    <source>
        <dbReference type="EMBL" id="PTX59693.1"/>
    </source>
</evidence>
<organism evidence="9 10">
    <name type="scientific">Kordia periserrulae</name>
    <dbReference type="NCBI Taxonomy" id="701523"/>
    <lineage>
        <taxon>Bacteria</taxon>
        <taxon>Pseudomonadati</taxon>
        <taxon>Bacteroidota</taxon>
        <taxon>Flavobacteriia</taxon>
        <taxon>Flavobacteriales</taxon>
        <taxon>Flavobacteriaceae</taxon>
        <taxon>Kordia</taxon>
    </lineage>
</organism>
<evidence type="ECO:0000256" key="7">
    <source>
        <dbReference type="SAM" id="SignalP"/>
    </source>
</evidence>
<keyword evidence="4 7" id="KW-0732">Signal</keyword>
<evidence type="ECO:0000256" key="1">
    <source>
        <dbReference type="ARBA" id="ARBA00001913"/>
    </source>
</evidence>
<dbReference type="InterPro" id="IPR050738">
    <property type="entry name" value="Sulfatase"/>
</dbReference>
<evidence type="ECO:0000256" key="5">
    <source>
        <dbReference type="ARBA" id="ARBA00022801"/>
    </source>
</evidence>
<evidence type="ECO:0000256" key="2">
    <source>
        <dbReference type="ARBA" id="ARBA00008779"/>
    </source>
</evidence>
<dbReference type="GO" id="GO:0046872">
    <property type="term" value="F:metal ion binding"/>
    <property type="evidence" value="ECO:0007669"/>
    <property type="project" value="UniProtKB-KW"/>
</dbReference>
<dbReference type="PROSITE" id="PS00523">
    <property type="entry name" value="SULFATASE_1"/>
    <property type="match status" value="1"/>
</dbReference>
<comment type="cofactor">
    <cofactor evidence="1">
        <name>Ca(2+)</name>
        <dbReference type="ChEBI" id="CHEBI:29108"/>
    </cofactor>
</comment>
<evidence type="ECO:0000256" key="6">
    <source>
        <dbReference type="ARBA" id="ARBA00022837"/>
    </source>
</evidence>
<evidence type="ECO:0000256" key="3">
    <source>
        <dbReference type="ARBA" id="ARBA00022723"/>
    </source>
</evidence>
<dbReference type="AlphaFoldDB" id="A0A2T6BUF5"/>
<accession>A0A2T6BUF5</accession>
<keyword evidence="3" id="KW-0479">Metal-binding</keyword>
<dbReference type="Gene3D" id="3.30.1120.10">
    <property type="match status" value="1"/>
</dbReference>
<dbReference type="InterPro" id="IPR024607">
    <property type="entry name" value="Sulfatase_CS"/>
</dbReference>
<evidence type="ECO:0000256" key="4">
    <source>
        <dbReference type="ARBA" id="ARBA00022729"/>
    </source>
</evidence>
<dbReference type="InterPro" id="IPR017850">
    <property type="entry name" value="Alkaline_phosphatase_core_sf"/>
</dbReference>
<comment type="caution">
    <text evidence="9">The sequence shown here is derived from an EMBL/GenBank/DDBJ whole genome shotgun (WGS) entry which is preliminary data.</text>
</comment>
<dbReference type="CDD" id="cd16144">
    <property type="entry name" value="ARS_like"/>
    <property type="match status" value="1"/>
</dbReference>
<reference evidence="9 10" key="1">
    <citation type="submission" date="2018-04" db="EMBL/GenBank/DDBJ databases">
        <title>Genomic Encyclopedia of Archaeal and Bacterial Type Strains, Phase II (KMG-II): from individual species to whole genera.</title>
        <authorList>
            <person name="Goeker M."/>
        </authorList>
    </citation>
    <scope>NUCLEOTIDE SEQUENCE [LARGE SCALE GENOMIC DNA]</scope>
    <source>
        <strain evidence="9 10">DSM 25731</strain>
    </source>
</reference>
<evidence type="ECO:0000313" key="10">
    <source>
        <dbReference type="Proteomes" id="UP000244090"/>
    </source>
</evidence>
<dbReference type="RefSeq" id="WP_108115854.1">
    <property type="nucleotide sequence ID" value="NZ_QBKT01000008.1"/>
</dbReference>
<dbReference type="SUPFAM" id="SSF53649">
    <property type="entry name" value="Alkaline phosphatase-like"/>
    <property type="match status" value="1"/>
</dbReference>
<sequence length="464" mass="52797">MKKQLLKILSILLLAVCVNCGKATKKQAQTTKEAKPNIVLFFVDDLGWSDLGFRNPVFETPNIDQLAAAGMSFEQAYIASPTCSPSRATLLTGKHPARLQMVRHIPGGKKFGFNKEGETEIEFHTLERDPAQFPSRNWLPLEHTTYAEALKDAGYYNLFVGKWHLGHEKYHPIHQGFDQQIGTSNAGHPKSYYPPYFGYKGDYTDENNTYLTDKLTNEAVDFIEKYEQENPFMLTFSYYSVHSPHQGRKDLVAHFKKKGLEDKYAHYAAMVAATDESVGRVLQALKDKGIEKETLILFVSDQGGYFENAPFRGGKMKETLFEGGARVPFFVYWHGVTKPNTKNNSVVQSTDIFSTLVELTGGNPSDYKEVDGISLLSTIRNNNTLEREPVYGYRAYEDLYVSVRKCDWKLLAYRSGTQKLFNIKKDIKEENDVFNEESEIANQLVEELKKWEVKMGVEKYSGVQ</sequence>
<feature type="chain" id="PRO_5015662582" evidence="7">
    <location>
        <begin position="29"/>
        <end position="464"/>
    </location>
</feature>
<dbReference type="Pfam" id="PF00884">
    <property type="entry name" value="Sulfatase"/>
    <property type="match status" value="1"/>
</dbReference>
<comment type="similarity">
    <text evidence="2">Belongs to the sulfatase family.</text>
</comment>
<feature type="domain" description="Sulfatase N-terminal" evidence="8">
    <location>
        <begin position="36"/>
        <end position="361"/>
    </location>
</feature>